<organism evidence="2 3">
    <name type="scientific">Eumeta variegata</name>
    <name type="common">Bagworm moth</name>
    <name type="synonym">Eumeta japonica</name>
    <dbReference type="NCBI Taxonomy" id="151549"/>
    <lineage>
        <taxon>Eukaryota</taxon>
        <taxon>Metazoa</taxon>
        <taxon>Ecdysozoa</taxon>
        <taxon>Arthropoda</taxon>
        <taxon>Hexapoda</taxon>
        <taxon>Insecta</taxon>
        <taxon>Pterygota</taxon>
        <taxon>Neoptera</taxon>
        <taxon>Endopterygota</taxon>
        <taxon>Lepidoptera</taxon>
        <taxon>Glossata</taxon>
        <taxon>Ditrysia</taxon>
        <taxon>Tineoidea</taxon>
        <taxon>Psychidae</taxon>
        <taxon>Oiketicinae</taxon>
        <taxon>Eumeta</taxon>
    </lineage>
</organism>
<dbReference type="EMBL" id="BGZK01000106">
    <property type="protein sequence ID" value="GBP19258.1"/>
    <property type="molecule type" value="Genomic_DNA"/>
</dbReference>
<comment type="caution">
    <text evidence="2">The sequence shown here is derived from an EMBL/GenBank/DDBJ whole genome shotgun (WGS) entry which is preliminary data.</text>
</comment>
<name>A0A4C1TZ98_EUMVA</name>
<sequence>MLALRYGRDHLIDGRNRRQAPACAGSAIRNEEIVRRPIAGVGGAIDGRVGGASETAASRRAPGRAPDEGGHTGWGLGVWRTALRSTAVRQSLPLFRQIASLRRAAAGRSRRRGSLANNLNIQLRYGRPLGSPRRSRTGRSLITHLVTNSVTRRFDLRYKLVSGFTDGQDQLTVQSRQSTLHQHSLALRTKE</sequence>
<evidence type="ECO:0000313" key="3">
    <source>
        <dbReference type="Proteomes" id="UP000299102"/>
    </source>
</evidence>
<keyword evidence="3" id="KW-1185">Reference proteome</keyword>
<evidence type="ECO:0000313" key="2">
    <source>
        <dbReference type="EMBL" id="GBP19258.1"/>
    </source>
</evidence>
<feature type="region of interest" description="Disordered" evidence="1">
    <location>
        <begin position="45"/>
        <end position="72"/>
    </location>
</feature>
<protein>
    <submittedName>
        <fullName evidence="2">Uncharacterized protein</fullName>
    </submittedName>
</protein>
<reference evidence="2 3" key="1">
    <citation type="journal article" date="2019" name="Commun. Biol.">
        <title>The bagworm genome reveals a unique fibroin gene that provides high tensile strength.</title>
        <authorList>
            <person name="Kono N."/>
            <person name="Nakamura H."/>
            <person name="Ohtoshi R."/>
            <person name="Tomita M."/>
            <person name="Numata K."/>
            <person name="Arakawa K."/>
        </authorList>
    </citation>
    <scope>NUCLEOTIDE SEQUENCE [LARGE SCALE GENOMIC DNA]</scope>
</reference>
<gene>
    <name evidence="2" type="ORF">EVAR_79858_1</name>
</gene>
<proteinExistence type="predicted"/>
<accession>A0A4C1TZ98</accession>
<dbReference type="Proteomes" id="UP000299102">
    <property type="component" value="Unassembled WGS sequence"/>
</dbReference>
<evidence type="ECO:0000256" key="1">
    <source>
        <dbReference type="SAM" id="MobiDB-lite"/>
    </source>
</evidence>
<dbReference type="AlphaFoldDB" id="A0A4C1TZ98"/>